<dbReference type="Proteomes" id="UP001209878">
    <property type="component" value="Unassembled WGS sequence"/>
</dbReference>
<protein>
    <recommendedName>
        <fullName evidence="6">RWD domain-containing protein</fullName>
    </recommendedName>
</protein>
<dbReference type="Pfam" id="PF17120">
    <property type="entry name" value="zf-RING_16"/>
    <property type="match status" value="1"/>
</dbReference>
<dbReference type="SMART" id="SM00320">
    <property type="entry name" value="WD40"/>
    <property type="match status" value="5"/>
</dbReference>
<dbReference type="GO" id="GO:0035591">
    <property type="term" value="F:signaling adaptor activity"/>
    <property type="evidence" value="ECO:0007669"/>
    <property type="project" value="TreeGrafter"/>
</dbReference>
<dbReference type="SMART" id="SM00591">
    <property type="entry name" value="RWD"/>
    <property type="match status" value="1"/>
</dbReference>
<dbReference type="PROSITE" id="PS50908">
    <property type="entry name" value="RWD"/>
    <property type="match status" value="1"/>
</dbReference>
<feature type="compositionally biased region" description="Basic and acidic residues" evidence="5">
    <location>
        <begin position="638"/>
        <end position="655"/>
    </location>
</feature>
<feature type="compositionally biased region" description="Low complexity" evidence="5">
    <location>
        <begin position="656"/>
        <end position="675"/>
    </location>
</feature>
<gene>
    <name evidence="7" type="ORF">NP493_119g08033</name>
</gene>
<dbReference type="Gene3D" id="2.130.10.10">
    <property type="entry name" value="YVTN repeat-like/Quinoprotein amine dehydrogenase"/>
    <property type="match status" value="1"/>
</dbReference>
<sequence>MVTVVSLDKPHENVKKIPRQSKWEISAAQWNPHPCHSTLFITACSQRADMWDWDGSRCCQKGSLKAHTRVISDVDWSPTEPDMVATCSVDAFTHLWDIRECRRPALSLQAVAGASQVKWNRVNSRLLATAHDGDIRIWDPRKGTAPVQYIAGHLSKIHGLDWSLRDEYQLASSSQDCTVKFWDVTNPRQAEAKLSSGSPVWRARYTPFGKGLITVVVPQLRRGENSLFLWCLSDVGGRQVHTFVGHTDVVLEFQWRRPHADTHDYQLVTWSKDQSLRLWRIDPQLQMLCDHKVEEDLPLEETPPITIEFFIPNAPPSPDEVTEPTLVTKTAPGGATSEQTSSEKTETLKISGRRSGSSSPAKAGSLKREEGHSVPKTLQQEFSLVNFSIPNMTVEEMDAVKRSCTVSALCGKYHVKLTMLFPENYPYNSPPAFQFSHETNIDQKTEAKLLKVLQDTSLHNVKHNLSCIEPCLRQLINNLESLTLDERKSPDSDAPYSHQQSAVLQAPYLPIYTFGEVQDASVPFPRTSGARFCAFGTLVCFTRRTEVSVIKTRRLSASTDLTPRAMSALAVYTQPPRMPPGAPSIFNMFNKIVRSPPSENAISNYYTYKEREVDHYEWYQRRASVPLPLKHRTRSKSRMKEGVESRRSRDKKHQDVASSSSTVTPGGTTSSASSTKNPQTGPVILYDVSCLLPIHRHLGETYVFDSEDVPAMCRANAATASAVGRKDLVQVWSLAAMASDNSLQADSEPDHGPPWASHPFGRKLLKSLVDHYSCIYDVQTLAMLCCAFGPRYDPQKPLPTPSVTKSTSDYSVSHHKYQIYHTIHPSDTTVKGWNYTPCKIRRSNSSSQINEDYKFRDVQDPAEIEKEQHEKNMRMLDLNQMLQFDEFKKAYAEILYRWELLNTRAEILKYVSTPSQPHKGLEFNAECQHCHQEVRGAQCYHCKEFVIQCAICHVSVKGSSSFCLACGHGGHAFHIVEWFKTHDMCPTGCGCLCLYDNPMASGVNEDSAIT</sequence>
<feature type="domain" description="RWD" evidence="6">
    <location>
        <begin position="380"/>
        <end position="482"/>
    </location>
</feature>
<dbReference type="SUPFAM" id="SSF50978">
    <property type="entry name" value="WD40 repeat-like"/>
    <property type="match status" value="1"/>
</dbReference>
<feature type="repeat" description="WD" evidence="4">
    <location>
        <begin position="117"/>
        <end position="148"/>
    </location>
</feature>
<evidence type="ECO:0000256" key="1">
    <source>
        <dbReference type="ARBA" id="ARBA00022574"/>
    </source>
</evidence>
<dbReference type="GO" id="GO:0035859">
    <property type="term" value="C:Seh1-associated complex"/>
    <property type="evidence" value="ECO:0007669"/>
    <property type="project" value="TreeGrafter"/>
</dbReference>
<dbReference type="PANTHER" id="PTHR46170">
    <property type="entry name" value="GATOR COMPLEX PROTEIN WDR59"/>
    <property type="match status" value="1"/>
</dbReference>
<evidence type="ECO:0000313" key="8">
    <source>
        <dbReference type="Proteomes" id="UP001209878"/>
    </source>
</evidence>
<dbReference type="Pfam" id="PF00400">
    <property type="entry name" value="WD40"/>
    <property type="match status" value="2"/>
</dbReference>
<dbReference type="PROSITE" id="PS50294">
    <property type="entry name" value="WD_REPEATS_REGION"/>
    <property type="match status" value="2"/>
</dbReference>
<dbReference type="InterPro" id="IPR049566">
    <property type="entry name" value="WDR59_RTC1-like_RING_Znf"/>
</dbReference>
<dbReference type="InterPro" id="IPR039456">
    <property type="entry name" value="WDR59_mRING-H2-C3H3C2"/>
</dbReference>
<dbReference type="PANTHER" id="PTHR46170:SF1">
    <property type="entry name" value="GATOR COMPLEX PROTEIN WDR59"/>
    <property type="match status" value="1"/>
</dbReference>
<name>A0AAD9P6B3_RIDPI</name>
<organism evidence="7 8">
    <name type="scientific">Ridgeia piscesae</name>
    <name type="common">Tubeworm</name>
    <dbReference type="NCBI Taxonomy" id="27915"/>
    <lineage>
        <taxon>Eukaryota</taxon>
        <taxon>Metazoa</taxon>
        <taxon>Spiralia</taxon>
        <taxon>Lophotrochozoa</taxon>
        <taxon>Annelida</taxon>
        <taxon>Polychaeta</taxon>
        <taxon>Sedentaria</taxon>
        <taxon>Canalipalpata</taxon>
        <taxon>Sabellida</taxon>
        <taxon>Siboglinidae</taxon>
        <taxon>Ridgeia</taxon>
    </lineage>
</organism>
<keyword evidence="8" id="KW-1185">Reference proteome</keyword>
<evidence type="ECO:0000256" key="3">
    <source>
        <dbReference type="ARBA" id="ARBA00038452"/>
    </source>
</evidence>
<dbReference type="GO" id="GO:1904263">
    <property type="term" value="P:positive regulation of TORC1 signaling"/>
    <property type="evidence" value="ECO:0007669"/>
    <property type="project" value="TreeGrafter"/>
</dbReference>
<comment type="similarity">
    <text evidence="3">Belongs to the WD repeat WDR59 family.</text>
</comment>
<reference evidence="7" key="1">
    <citation type="journal article" date="2023" name="Mol. Biol. Evol.">
        <title>Third-Generation Sequencing Reveals the Adaptive Role of the Epigenome in Three Deep-Sea Polychaetes.</title>
        <authorList>
            <person name="Perez M."/>
            <person name="Aroh O."/>
            <person name="Sun Y."/>
            <person name="Lan Y."/>
            <person name="Juniper S.K."/>
            <person name="Young C.R."/>
            <person name="Angers B."/>
            <person name="Qian P.Y."/>
        </authorList>
    </citation>
    <scope>NUCLEOTIDE SEQUENCE</scope>
    <source>
        <strain evidence="7">R07B-5</strain>
    </source>
</reference>
<evidence type="ECO:0000256" key="2">
    <source>
        <dbReference type="ARBA" id="ARBA00022737"/>
    </source>
</evidence>
<dbReference type="CDD" id="cd11605">
    <property type="entry name" value="RWD_DRWD_ELF-like"/>
    <property type="match status" value="1"/>
</dbReference>
<dbReference type="InterPro" id="IPR001680">
    <property type="entry name" value="WD40_rpt"/>
</dbReference>
<dbReference type="InterPro" id="IPR015943">
    <property type="entry name" value="WD40/YVTN_repeat-like_dom_sf"/>
</dbReference>
<accession>A0AAD9P6B3</accession>
<comment type="caution">
    <text evidence="7">The sequence shown here is derived from an EMBL/GenBank/DDBJ whole genome shotgun (WGS) entry which is preliminary data.</text>
</comment>
<dbReference type="InterPro" id="IPR019775">
    <property type="entry name" value="WD40_repeat_CS"/>
</dbReference>
<evidence type="ECO:0000313" key="7">
    <source>
        <dbReference type="EMBL" id="KAK2188963.1"/>
    </source>
</evidence>
<feature type="region of interest" description="Disordered" evidence="5">
    <location>
        <begin position="629"/>
        <end position="678"/>
    </location>
</feature>
<evidence type="ECO:0000256" key="5">
    <source>
        <dbReference type="SAM" id="MobiDB-lite"/>
    </source>
</evidence>
<dbReference type="PROSITE" id="PS00678">
    <property type="entry name" value="WD_REPEATS_1"/>
    <property type="match status" value="2"/>
</dbReference>
<dbReference type="InterPro" id="IPR036322">
    <property type="entry name" value="WD40_repeat_dom_sf"/>
</dbReference>
<evidence type="ECO:0000256" key="4">
    <source>
        <dbReference type="PROSITE-ProRule" id="PRU00221"/>
    </source>
</evidence>
<feature type="region of interest" description="Disordered" evidence="5">
    <location>
        <begin position="311"/>
        <end position="375"/>
    </location>
</feature>
<dbReference type="PROSITE" id="PS50082">
    <property type="entry name" value="WD_REPEATS_2"/>
    <property type="match status" value="3"/>
</dbReference>
<dbReference type="InterPro" id="IPR006575">
    <property type="entry name" value="RWD_dom"/>
</dbReference>
<dbReference type="CDD" id="cd16692">
    <property type="entry name" value="mRING-H2-C3H3C2_WDR59"/>
    <property type="match status" value="1"/>
</dbReference>
<proteinExistence type="inferred from homology"/>
<dbReference type="GO" id="GO:0005774">
    <property type="term" value="C:vacuolar membrane"/>
    <property type="evidence" value="ECO:0007669"/>
    <property type="project" value="TreeGrafter"/>
</dbReference>
<keyword evidence="2" id="KW-0677">Repeat</keyword>
<feature type="repeat" description="WD" evidence="4">
    <location>
        <begin position="150"/>
        <end position="192"/>
    </location>
</feature>
<feature type="repeat" description="WD" evidence="4">
    <location>
        <begin position="64"/>
        <end position="99"/>
    </location>
</feature>
<dbReference type="EMBL" id="JAODUO010000118">
    <property type="protein sequence ID" value="KAK2188963.1"/>
    <property type="molecule type" value="Genomic_DNA"/>
</dbReference>
<dbReference type="InterPro" id="IPR049567">
    <property type="entry name" value="WDR59-like"/>
</dbReference>
<dbReference type="AlphaFoldDB" id="A0AAD9P6B3"/>
<keyword evidence="1 4" id="KW-0853">WD repeat</keyword>
<dbReference type="GO" id="GO:0034198">
    <property type="term" value="P:cellular response to amino acid starvation"/>
    <property type="evidence" value="ECO:0007669"/>
    <property type="project" value="TreeGrafter"/>
</dbReference>
<evidence type="ECO:0000259" key="6">
    <source>
        <dbReference type="PROSITE" id="PS50908"/>
    </source>
</evidence>